<dbReference type="Pfam" id="PF23598">
    <property type="entry name" value="LRR_14"/>
    <property type="match status" value="1"/>
</dbReference>
<keyword evidence="1" id="KW-0677">Repeat</keyword>
<dbReference type="Proteomes" id="UP000019116">
    <property type="component" value="Chromosome 6B"/>
</dbReference>
<feature type="region of interest" description="Disordered" evidence="3">
    <location>
        <begin position="525"/>
        <end position="550"/>
    </location>
</feature>
<dbReference type="InterPro" id="IPR044974">
    <property type="entry name" value="Disease_R_plants"/>
</dbReference>
<dbReference type="AlphaFoldDB" id="A0A3B6PVF3"/>
<dbReference type="SMR" id="A0A3B6PVF3"/>
<evidence type="ECO:0000313" key="6">
    <source>
        <dbReference type="EnsemblPlants" id="TraesCS6B02G445300.1.cds1"/>
    </source>
</evidence>
<evidence type="ECO:0000259" key="5">
    <source>
        <dbReference type="Pfam" id="PF23598"/>
    </source>
</evidence>
<dbReference type="Gramene" id="TraesNOR6B03G03671280.1">
    <property type="protein sequence ID" value="TraesNOR6B03G03671280.1.CDS1"/>
    <property type="gene ID" value="TraesNOR6B03G03671280"/>
</dbReference>
<evidence type="ECO:0008006" key="8">
    <source>
        <dbReference type="Google" id="ProtNLM"/>
    </source>
</evidence>
<dbReference type="GO" id="GO:0042742">
    <property type="term" value="P:defense response to bacterium"/>
    <property type="evidence" value="ECO:0007669"/>
    <property type="project" value="UniProtKB-ARBA"/>
</dbReference>
<proteinExistence type="predicted"/>
<dbReference type="InterPro" id="IPR055414">
    <property type="entry name" value="LRR_R13L4/SHOC2-like"/>
</dbReference>
<feature type="domain" description="Disease resistance protein winged helix" evidence="4">
    <location>
        <begin position="61"/>
        <end position="131"/>
    </location>
</feature>
<evidence type="ECO:0000313" key="7">
    <source>
        <dbReference type="Proteomes" id="UP000019116"/>
    </source>
</evidence>
<dbReference type="FunFam" id="1.10.10.10:FF:000322">
    <property type="entry name" value="Probable disease resistance protein At1g63360"/>
    <property type="match status" value="1"/>
</dbReference>
<dbReference type="STRING" id="4565.A0A3B6PVF3"/>
<dbReference type="Gramene" id="TraesSTA6B03G03622110.1">
    <property type="protein sequence ID" value="TraesSTA6B03G03622110.1.CDS1"/>
    <property type="gene ID" value="TraesSTA6B03G03622110"/>
</dbReference>
<keyword evidence="2" id="KW-0611">Plant defense</keyword>
<dbReference type="Pfam" id="PF23559">
    <property type="entry name" value="WHD_DRP"/>
    <property type="match status" value="1"/>
</dbReference>
<accession>A0A3B6PVF3</accession>
<evidence type="ECO:0000259" key="4">
    <source>
        <dbReference type="Pfam" id="PF23559"/>
    </source>
</evidence>
<dbReference type="OMA" id="VELIVWD"/>
<name>A0A3B6PVF3_WHEAT</name>
<organism evidence="6">
    <name type="scientific">Triticum aestivum</name>
    <name type="common">Wheat</name>
    <dbReference type="NCBI Taxonomy" id="4565"/>
    <lineage>
        <taxon>Eukaryota</taxon>
        <taxon>Viridiplantae</taxon>
        <taxon>Streptophyta</taxon>
        <taxon>Embryophyta</taxon>
        <taxon>Tracheophyta</taxon>
        <taxon>Spermatophyta</taxon>
        <taxon>Magnoliopsida</taxon>
        <taxon>Liliopsida</taxon>
        <taxon>Poales</taxon>
        <taxon>Poaceae</taxon>
        <taxon>BOP clade</taxon>
        <taxon>Pooideae</taxon>
        <taxon>Triticodae</taxon>
        <taxon>Triticeae</taxon>
        <taxon>Triticinae</taxon>
        <taxon>Triticum</taxon>
    </lineage>
</organism>
<dbReference type="EnsemblPlants" id="TraesCS6B02G445300.1">
    <property type="protein sequence ID" value="TraesCS6B02G445300.1.cds1"/>
    <property type="gene ID" value="TraesCS6B02G445300"/>
</dbReference>
<evidence type="ECO:0000256" key="3">
    <source>
        <dbReference type="SAM" id="MobiDB-lite"/>
    </source>
</evidence>
<reference evidence="6" key="2">
    <citation type="submission" date="2018-10" db="UniProtKB">
        <authorList>
            <consortium name="EnsemblPlants"/>
        </authorList>
    </citation>
    <scope>IDENTIFICATION</scope>
</reference>
<dbReference type="GO" id="GO:0009626">
    <property type="term" value="P:plant-type hypersensitive response"/>
    <property type="evidence" value="ECO:0007669"/>
    <property type="project" value="UniProtKB-ARBA"/>
</dbReference>
<evidence type="ECO:0000256" key="1">
    <source>
        <dbReference type="ARBA" id="ARBA00022737"/>
    </source>
</evidence>
<dbReference type="Gramene" id="TraesMAC6B03G03627270.1">
    <property type="protein sequence ID" value="TraesMAC6B03G03627270.1.CDS1"/>
    <property type="gene ID" value="TraesMAC6B03G03627270"/>
</dbReference>
<dbReference type="OrthoDB" id="661671at2759"/>
<dbReference type="Gramene" id="TraesCS6B03G1240100.1">
    <property type="protein sequence ID" value="TraesCS6B03G1240100.1.CDS1"/>
    <property type="gene ID" value="TraesCS6B03G1240100"/>
</dbReference>
<dbReference type="InterPro" id="IPR032675">
    <property type="entry name" value="LRR_dom_sf"/>
</dbReference>
<dbReference type="PANTHER" id="PTHR23155:SF1062">
    <property type="entry name" value="OS11G0579400 PROTEIN"/>
    <property type="match status" value="1"/>
</dbReference>
<dbReference type="InterPro" id="IPR036388">
    <property type="entry name" value="WH-like_DNA-bd_sf"/>
</dbReference>
<dbReference type="Gene3D" id="3.80.10.10">
    <property type="entry name" value="Ribonuclease Inhibitor"/>
    <property type="match status" value="1"/>
</dbReference>
<feature type="domain" description="Disease resistance R13L4/SHOC-2-like LRR" evidence="5">
    <location>
        <begin position="187"/>
        <end position="514"/>
    </location>
</feature>
<dbReference type="Gramene" id="TraesCAD_scaffold_009429_01G000800.1">
    <property type="protein sequence ID" value="TraesCAD_scaffold_009429_01G000800.1"/>
    <property type="gene ID" value="TraesCAD_scaffold_009429_01G000800"/>
</dbReference>
<dbReference type="Gramene" id="TraesCS6B02G445300.1">
    <property type="protein sequence ID" value="TraesCS6B02G445300.1.cds1"/>
    <property type="gene ID" value="TraesCS6B02G445300"/>
</dbReference>
<dbReference type="InterPro" id="IPR058922">
    <property type="entry name" value="WHD_DRP"/>
</dbReference>
<dbReference type="GO" id="GO:0002758">
    <property type="term" value="P:innate immune response-activating signaling pathway"/>
    <property type="evidence" value="ECO:0007669"/>
    <property type="project" value="UniProtKB-ARBA"/>
</dbReference>
<dbReference type="PANTHER" id="PTHR23155">
    <property type="entry name" value="DISEASE RESISTANCE PROTEIN RP"/>
    <property type="match status" value="1"/>
</dbReference>
<protein>
    <recommendedName>
        <fullName evidence="8">NB-ARC domain-containing protein</fullName>
    </recommendedName>
</protein>
<reference evidence="6" key="1">
    <citation type="submission" date="2018-08" db="EMBL/GenBank/DDBJ databases">
        <authorList>
            <person name="Rossello M."/>
        </authorList>
    </citation>
    <scope>NUCLEOTIDE SEQUENCE [LARGE SCALE GENOMIC DNA]</scope>
    <source>
        <strain evidence="6">cv. Chinese Spring</strain>
    </source>
</reference>
<dbReference type="Gene3D" id="1.10.10.10">
    <property type="entry name" value="Winged helix-like DNA-binding domain superfamily/Winged helix DNA-binding domain"/>
    <property type="match status" value="1"/>
</dbReference>
<keyword evidence="7" id="KW-1185">Reference proteome</keyword>
<dbReference type="Gramene" id="TraesLDM6B03G03633000.1">
    <property type="protein sequence ID" value="TraesLDM6B03G03633000.1.CDS1"/>
    <property type="gene ID" value="TraesLDM6B03G03633000"/>
</dbReference>
<dbReference type="SUPFAM" id="SSF52058">
    <property type="entry name" value="L domain-like"/>
    <property type="match status" value="1"/>
</dbReference>
<sequence length="550" mass="61568">MKMFQHLMYVNGARGTTQIDNFLATFQGCELLGKSLAKQMVKFSYNDLPAKYRSCLLYLTIFPQGDHIRRSTVCRRWIAEGLITSRENHAEDEADSCFNALLSRSLIQPGEIGDMGKTKTCTLHHVVHQVITRIARDINFADTDLPPDLARHLSIHSRTEVQASHTDHALQAADGVGVVALLPYLAKSSQWKLMKMLDLEGCRGLKKQHLKIICKIILLKYLSLRNTDITELPKKIEKLQCLETLDIRQTTVRAFATKSVMLPMLKHLLAGQAESPSNITDRSQDSFTAVRLPSSIKRMNQLETLSHVEVSHSVNDLTGVGHLLQLRKLGVILQGKKGGLSYLFQQIEKLHGCLRSLSIQINEPVSQTEDTLSSEEVITLASPPHLLQSLNISGITSGFLLWIAELDQLTKITLSKTYLGEDDICILGKLAALRCLRLRRSSYAGSRLTFKQEEFKILKSLVVDDGTITDIIFDTGAAPKLERIVWSFAKMESIRGLLRLPKLKNVELNGDCDPDPVRLALEKHPNLPDFKHKPHQGQQEDRAVVAASPQ</sequence>
<evidence type="ECO:0000256" key="2">
    <source>
        <dbReference type="ARBA" id="ARBA00022821"/>
    </source>
</evidence>